<evidence type="ECO:0000313" key="2">
    <source>
        <dbReference type="Proteomes" id="UP000401273"/>
    </source>
</evidence>
<name>A0A7U0GNF6_LISMN</name>
<dbReference type="Proteomes" id="UP000401273">
    <property type="component" value="Unassembled WGS sequence"/>
</dbReference>
<dbReference type="AlphaFoldDB" id="A0A7U0GNF6"/>
<protein>
    <submittedName>
        <fullName evidence="1">Uncharacterized protein</fullName>
    </submittedName>
</protein>
<organism evidence="1 2">
    <name type="scientific">Listeria monocytogenes</name>
    <dbReference type="NCBI Taxonomy" id="1639"/>
    <lineage>
        <taxon>Bacteria</taxon>
        <taxon>Bacillati</taxon>
        <taxon>Bacillota</taxon>
        <taxon>Bacilli</taxon>
        <taxon>Bacillales</taxon>
        <taxon>Listeriaceae</taxon>
        <taxon>Listeria</taxon>
    </lineage>
</organism>
<proteinExistence type="predicted"/>
<accession>A0A7U0GNF6</accession>
<gene>
    <name evidence="1" type="ORF">E1W43_12090</name>
</gene>
<reference evidence="1 2" key="1">
    <citation type="submission" date="2019-03" db="EMBL/GenBank/DDBJ databases">
        <authorList>
            <person name="Ashton P.M."/>
            <person name="Dallman T."/>
            <person name="Nair S."/>
            <person name="De Pinna E."/>
            <person name="Peters T."/>
            <person name="Grant K."/>
        </authorList>
    </citation>
    <scope>NUCLEOTIDE SEQUENCE [LARGE SCALE GENOMIC DNA]</scope>
    <source>
        <strain evidence="1">RL15000271</strain>
    </source>
</reference>
<evidence type="ECO:0000313" key="1">
    <source>
        <dbReference type="EMBL" id="EAE2898679.1"/>
    </source>
</evidence>
<comment type="caution">
    <text evidence="1">The sequence shown here is derived from an EMBL/GenBank/DDBJ whole genome shotgun (WGS) entry which is preliminary data.</text>
</comment>
<dbReference type="Pfam" id="PF20037">
    <property type="entry name" value="DUF6440"/>
    <property type="match status" value="1"/>
</dbReference>
<dbReference type="InterPro" id="IPR045515">
    <property type="entry name" value="DUF6440"/>
</dbReference>
<sequence length="72" mass="8311">MQPPKRRRKIMEERFEKVYTQGKLNIMEIWVDKETGVQYVYHLVGYAGGMSPLLDVDGKPLLADLSKLNDAE</sequence>
<dbReference type="EMBL" id="AAARLF010000007">
    <property type="protein sequence ID" value="EAE2898679.1"/>
    <property type="molecule type" value="Genomic_DNA"/>
</dbReference>